<gene>
    <name evidence="1" type="ORF">ECPE_LOCUS7832</name>
</gene>
<sequence>MYDYLIPKQLDEIQDKVRLIDRYDLMKMYRSRVCEEEKQAVFGDVQLQHQDLIRFHEQRRRELIERIHPGKALEKTRFSG</sequence>
<dbReference type="Proteomes" id="UP000272942">
    <property type="component" value="Unassembled WGS sequence"/>
</dbReference>
<evidence type="ECO:0000313" key="2">
    <source>
        <dbReference type="Proteomes" id="UP000272942"/>
    </source>
</evidence>
<reference evidence="3" key="1">
    <citation type="submission" date="2016-06" db="UniProtKB">
        <authorList>
            <consortium name="WormBaseParasite"/>
        </authorList>
    </citation>
    <scope>IDENTIFICATION</scope>
</reference>
<keyword evidence="2" id="KW-1185">Reference proteome</keyword>
<dbReference type="AlphaFoldDB" id="A0A183ALJ7"/>
<dbReference type="WBParaSite" id="ECPE_0000785101-mRNA-1">
    <property type="protein sequence ID" value="ECPE_0000785101-mRNA-1"/>
    <property type="gene ID" value="ECPE_0000785101"/>
</dbReference>
<name>A0A183ALJ7_9TREM</name>
<organism evidence="3">
    <name type="scientific">Echinostoma caproni</name>
    <dbReference type="NCBI Taxonomy" id="27848"/>
    <lineage>
        <taxon>Eukaryota</taxon>
        <taxon>Metazoa</taxon>
        <taxon>Spiralia</taxon>
        <taxon>Lophotrochozoa</taxon>
        <taxon>Platyhelminthes</taxon>
        <taxon>Trematoda</taxon>
        <taxon>Digenea</taxon>
        <taxon>Plagiorchiida</taxon>
        <taxon>Echinostomata</taxon>
        <taxon>Echinostomatoidea</taxon>
        <taxon>Echinostomatidae</taxon>
        <taxon>Echinostoma</taxon>
    </lineage>
</organism>
<evidence type="ECO:0000313" key="1">
    <source>
        <dbReference type="EMBL" id="VDP82132.1"/>
    </source>
</evidence>
<accession>A0A183ALJ7</accession>
<reference evidence="1 2" key="2">
    <citation type="submission" date="2018-11" db="EMBL/GenBank/DDBJ databases">
        <authorList>
            <consortium name="Pathogen Informatics"/>
        </authorList>
    </citation>
    <scope>NUCLEOTIDE SEQUENCE [LARGE SCALE GENOMIC DNA]</scope>
    <source>
        <strain evidence="1 2">Egypt</strain>
    </source>
</reference>
<proteinExistence type="predicted"/>
<evidence type="ECO:0000313" key="3">
    <source>
        <dbReference type="WBParaSite" id="ECPE_0000785101-mRNA-1"/>
    </source>
</evidence>
<dbReference type="EMBL" id="UZAN01045140">
    <property type="protein sequence ID" value="VDP82132.1"/>
    <property type="molecule type" value="Genomic_DNA"/>
</dbReference>
<protein>
    <submittedName>
        <fullName evidence="3">Transcriptional regulator</fullName>
    </submittedName>
</protein>
<dbReference type="OrthoDB" id="432645at2759"/>